<dbReference type="InterPro" id="IPR020843">
    <property type="entry name" value="ER"/>
</dbReference>
<comment type="cofactor">
    <cofactor evidence="4">
        <name>Zn(2+)</name>
        <dbReference type="ChEBI" id="CHEBI:29105"/>
    </cofactor>
</comment>
<dbReference type="InterPro" id="IPR002328">
    <property type="entry name" value="ADH_Zn_CS"/>
</dbReference>
<dbReference type="InterPro" id="IPR036291">
    <property type="entry name" value="NAD(P)-bd_dom_sf"/>
</dbReference>
<dbReference type="InterPro" id="IPR013149">
    <property type="entry name" value="ADH-like_C"/>
</dbReference>
<dbReference type="Proteomes" id="UP001158066">
    <property type="component" value="Unassembled WGS sequence"/>
</dbReference>
<dbReference type="InterPro" id="IPR050129">
    <property type="entry name" value="Zn_alcohol_dh"/>
</dbReference>
<dbReference type="InterPro" id="IPR011032">
    <property type="entry name" value="GroES-like_sf"/>
</dbReference>
<keyword evidence="2 4" id="KW-0862">Zinc</keyword>
<dbReference type="GO" id="GO:0008270">
    <property type="term" value="F:zinc ion binding"/>
    <property type="evidence" value="ECO:0007669"/>
    <property type="project" value="InterPro"/>
</dbReference>
<evidence type="ECO:0000313" key="7">
    <source>
        <dbReference type="Proteomes" id="UP001158066"/>
    </source>
</evidence>
<evidence type="ECO:0000256" key="4">
    <source>
        <dbReference type="RuleBase" id="RU361277"/>
    </source>
</evidence>
<evidence type="ECO:0000313" key="6">
    <source>
        <dbReference type="EMBL" id="SMP59049.1"/>
    </source>
</evidence>
<dbReference type="PANTHER" id="PTHR43401:SF2">
    <property type="entry name" value="L-THREONINE 3-DEHYDROGENASE"/>
    <property type="match status" value="1"/>
</dbReference>
<dbReference type="EMBL" id="FXUF01000007">
    <property type="protein sequence ID" value="SMP59049.1"/>
    <property type="molecule type" value="Genomic_DNA"/>
</dbReference>
<dbReference type="SMART" id="SM00829">
    <property type="entry name" value="PKS_ER"/>
    <property type="match status" value="1"/>
</dbReference>
<dbReference type="Pfam" id="PF00107">
    <property type="entry name" value="ADH_zinc_N"/>
    <property type="match status" value="1"/>
</dbReference>
<dbReference type="Pfam" id="PF08240">
    <property type="entry name" value="ADH_N"/>
    <property type="match status" value="1"/>
</dbReference>
<comment type="similarity">
    <text evidence="4">Belongs to the zinc-containing alcohol dehydrogenase family.</text>
</comment>
<evidence type="ECO:0000256" key="2">
    <source>
        <dbReference type="ARBA" id="ARBA00022833"/>
    </source>
</evidence>
<proteinExistence type="inferred from homology"/>
<accession>A0AA45WWJ0</accession>
<dbReference type="Gene3D" id="3.40.50.720">
    <property type="entry name" value="NAD(P)-binding Rossmann-like Domain"/>
    <property type="match status" value="1"/>
</dbReference>
<evidence type="ECO:0000256" key="1">
    <source>
        <dbReference type="ARBA" id="ARBA00022723"/>
    </source>
</evidence>
<dbReference type="PANTHER" id="PTHR43401">
    <property type="entry name" value="L-THREONINE 3-DEHYDROGENASE"/>
    <property type="match status" value="1"/>
</dbReference>
<dbReference type="SUPFAM" id="SSF50129">
    <property type="entry name" value="GroES-like"/>
    <property type="match status" value="1"/>
</dbReference>
<dbReference type="SUPFAM" id="SSF51735">
    <property type="entry name" value="NAD(P)-binding Rossmann-fold domains"/>
    <property type="match status" value="1"/>
</dbReference>
<dbReference type="GO" id="GO:0016491">
    <property type="term" value="F:oxidoreductase activity"/>
    <property type="evidence" value="ECO:0007669"/>
    <property type="project" value="UniProtKB-KW"/>
</dbReference>
<dbReference type="AlphaFoldDB" id="A0AA45WWJ0"/>
<evidence type="ECO:0000256" key="3">
    <source>
        <dbReference type="ARBA" id="ARBA00023002"/>
    </source>
</evidence>
<keyword evidence="7" id="KW-1185">Reference proteome</keyword>
<dbReference type="Gene3D" id="3.90.180.10">
    <property type="entry name" value="Medium-chain alcohol dehydrogenases, catalytic domain"/>
    <property type="match status" value="1"/>
</dbReference>
<name>A0AA45WWJ0_9CLOT</name>
<comment type="caution">
    <text evidence="6">The sequence shown here is derived from an EMBL/GenBank/DDBJ whole genome shotgun (WGS) entry which is preliminary data.</text>
</comment>
<evidence type="ECO:0000259" key="5">
    <source>
        <dbReference type="SMART" id="SM00829"/>
    </source>
</evidence>
<feature type="domain" description="Enoyl reductase (ER)" evidence="5">
    <location>
        <begin position="7"/>
        <end position="336"/>
    </location>
</feature>
<dbReference type="InterPro" id="IPR013154">
    <property type="entry name" value="ADH-like_N"/>
</dbReference>
<dbReference type="RefSeq" id="WP_283409472.1">
    <property type="nucleotide sequence ID" value="NZ_FXUF01000007.1"/>
</dbReference>
<sequence length="338" mass="36914">MKAAIVRKPNQLEMVDMENPRITDEHQVLVQVKAAGICGSDVHIYHGTSPVATYPRILGHEIVGVVKETGSKVDRVKVGDRIILDQVMPCGTCYACSINRGNVCHNLKVRGVHEHGGYREYLVADQKDCYRLPATISFVDAVMIEPATIAVQSLHRAELRDGDVLLILGAGALGSSILNVAKRFNSTIIAADVSEERLSEALAKGAHFAVNMTDQNPARLIRDITGGYGPTVSIDAACTKDTLPFLLDVTGNAGRVITMGFLEEPSPVSQLKITAKELDVRGSRLQNKRFQEVLDLIDDGLLDLTGAVSHTFDFSDIQEAFRLIEKRDPTVKKIVITF</sequence>
<keyword evidence="3" id="KW-0560">Oxidoreductase</keyword>
<keyword evidence="1 4" id="KW-0479">Metal-binding</keyword>
<dbReference type="PROSITE" id="PS00059">
    <property type="entry name" value="ADH_ZINC"/>
    <property type="match status" value="1"/>
</dbReference>
<organism evidence="6 7">
    <name type="scientific">Anoxynatronum buryatiense</name>
    <dbReference type="NCBI Taxonomy" id="489973"/>
    <lineage>
        <taxon>Bacteria</taxon>
        <taxon>Bacillati</taxon>
        <taxon>Bacillota</taxon>
        <taxon>Clostridia</taxon>
        <taxon>Eubacteriales</taxon>
        <taxon>Clostridiaceae</taxon>
        <taxon>Anoxynatronum</taxon>
    </lineage>
</organism>
<reference evidence="6" key="1">
    <citation type="submission" date="2017-05" db="EMBL/GenBank/DDBJ databases">
        <authorList>
            <person name="Varghese N."/>
            <person name="Submissions S."/>
        </authorList>
    </citation>
    <scope>NUCLEOTIDE SEQUENCE</scope>
    <source>
        <strain evidence="6">Su22</strain>
    </source>
</reference>
<gene>
    <name evidence="6" type="ORF">SAMN06296020_107149</name>
</gene>
<protein>
    <submittedName>
        <fullName evidence="6">L-gulonate 5-dehydrogenase</fullName>
    </submittedName>
</protein>